<evidence type="ECO:0000313" key="5">
    <source>
        <dbReference type="EMBL" id="PFX26451.1"/>
    </source>
</evidence>
<protein>
    <recommendedName>
        <fullName evidence="4">RING-type domain-containing protein</fullName>
    </recommendedName>
</protein>
<dbReference type="Proteomes" id="UP000225706">
    <property type="component" value="Unassembled WGS sequence"/>
</dbReference>
<keyword evidence="1 3" id="KW-0479">Metal-binding</keyword>
<evidence type="ECO:0000256" key="2">
    <source>
        <dbReference type="ARBA" id="ARBA00022833"/>
    </source>
</evidence>
<dbReference type="PROSITE" id="PS50089">
    <property type="entry name" value="ZF_RING_2"/>
    <property type="match status" value="1"/>
</dbReference>
<dbReference type="InterPro" id="IPR001841">
    <property type="entry name" value="Znf_RING"/>
</dbReference>
<reference evidence="6" key="1">
    <citation type="journal article" date="2017" name="bioRxiv">
        <title>Comparative analysis of the genomes of Stylophora pistillata and Acropora digitifera provides evidence for extensive differences between species of corals.</title>
        <authorList>
            <person name="Voolstra C.R."/>
            <person name="Li Y."/>
            <person name="Liew Y.J."/>
            <person name="Baumgarten S."/>
            <person name="Zoccola D."/>
            <person name="Flot J.-F."/>
            <person name="Tambutte S."/>
            <person name="Allemand D."/>
            <person name="Aranda M."/>
        </authorList>
    </citation>
    <scope>NUCLEOTIDE SEQUENCE [LARGE SCALE GENOMIC DNA]</scope>
</reference>
<evidence type="ECO:0000313" key="6">
    <source>
        <dbReference type="Proteomes" id="UP000225706"/>
    </source>
</evidence>
<dbReference type="EMBL" id="LSMT01000126">
    <property type="protein sequence ID" value="PFX26451.1"/>
    <property type="molecule type" value="Genomic_DNA"/>
</dbReference>
<keyword evidence="2" id="KW-0862">Zinc</keyword>
<accession>A0A2B4S992</accession>
<comment type="caution">
    <text evidence="5">The sequence shown here is derived from an EMBL/GenBank/DDBJ whole genome shotgun (WGS) entry which is preliminary data.</text>
</comment>
<sequence>MDKTHCFEFCTRTTCKIVALFVNASGLGAQFWRSSRKILVAKRSEMANLRKGRGKIKKAAKTEDILEQLRRIVSDDSEEEDDFVDTRPVSSSSERPIKISLSRNSLGEEVAKVLKSIFKCSICFNTVCLPAAACASCYAVMGCVPCVEQWHASSANASQCPLCRISMNYVVIPVLREICNLIGTPVPNSGEEPGIGSHTDTIPYGVGDEEDLDLRPMF</sequence>
<keyword evidence="1 3" id="KW-0863">Zinc-finger</keyword>
<dbReference type="GO" id="GO:0008270">
    <property type="term" value="F:zinc ion binding"/>
    <property type="evidence" value="ECO:0007669"/>
    <property type="project" value="UniProtKB-KW"/>
</dbReference>
<feature type="domain" description="RING-type" evidence="4">
    <location>
        <begin position="120"/>
        <end position="164"/>
    </location>
</feature>
<proteinExistence type="predicted"/>
<dbReference type="Gene3D" id="3.30.40.10">
    <property type="entry name" value="Zinc/RING finger domain, C3HC4 (zinc finger)"/>
    <property type="match status" value="1"/>
</dbReference>
<dbReference type="AlphaFoldDB" id="A0A2B4S992"/>
<dbReference type="SUPFAM" id="SSF57850">
    <property type="entry name" value="RING/U-box"/>
    <property type="match status" value="1"/>
</dbReference>
<evidence type="ECO:0000256" key="1">
    <source>
        <dbReference type="ARBA" id="ARBA00022771"/>
    </source>
</evidence>
<name>A0A2B4S992_STYPI</name>
<keyword evidence="6" id="KW-1185">Reference proteome</keyword>
<organism evidence="5 6">
    <name type="scientific">Stylophora pistillata</name>
    <name type="common">Smooth cauliflower coral</name>
    <dbReference type="NCBI Taxonomy" id="50429"/>
    <lineage>
        <taxon>Eukaryota</taxon>
        <taxon>Metazoa</taxon>
        <taxon>Cnidaria</taxon>
        <taxon>Anthozoa</taxon>
        <taxon>Hexacorallia</taxon>
        <taxon>Scleractinia</taxon>
        <taxon>Astrocoeniina</taxon>
        <taxon>Pocilloporidae</taxon>
        <taxon>Stylophora</taxon>
    </lineage>
</organism>
<gene>
    <name evidence="5" type="ORF">AWC38_SpisGene8887</name>
</gene>
<evidence type="ECO:0000259" key="4">
    <source>
        <dbReference type="PROSITE" id="PS50089"/>
    </source>
</evidence>
<evidence type="ECO:0000256" key="3">
    <source>
        <dbReference type="PROSITE-ProRule" id="PRU00175"/>
    </source>
</evidence>
<dbReference type="InterPro" id="IPR013083">
    <property type="entry name" value="Znf_RING/FYVE/PHD"/>
</dbReference>